<dbReference type="GO" id="GO:0045944">
    <property type="term" value="P:positive regulation of transcription by RNA polymerase II"/>
    <property type="evidence" value="ECO:0000318"/>
    <property type="project" value="GO_Central"/>
</dbReference>
<feature type="region of interest" description="Disordered" evidence="10">
    <location>
        <begin position="538"/>
        <end position="695"/>
    </location>
</feature>
<dbReference type="AlphaFoldDB" id="A0A139WNS6"/>
<feature type="region of interest" description="Disordered" evidence="10">
    <location>
        <begin position="723"/>
        <end position="763"/>
    </location>
</feature>
<dbReference type="InterPro" id="IPR009072">
    <property type="entry name" value="Histone-fold"/>
</dbReference>
<dbReference type="PANTHER" id="PTHR46452:SF1">
    <property type="entry name" value="TRANSCRIPTION INITIATION FACTOR TFIID SUBUNIT 3"/>
    <property type="match status" value="1"/>
</dbReference>
<feature type="compositionally biased region" description="Basic residues" evidence="10">
    <location>
        <begin position="612"/>
        <end position="638"/>
    </location>
</feature>
<evidence type="ECO:0000256" key="4">
    <source>
        <dbReference type="ARBA" id="ARBA00022833"/>
    </source>
</evidence>
<dbReference type="InterPro" id="IPR006565">
    <property type="entry name" value="BTP"/>
</dbReference>
<proteinExistence type="predicted"/>
<feature type="compositionally biased region" description="Basic residues" evidence="10">
    <location>
        <begin position="852"/>
        <end position="870"/>
    </location>
</feature>
<feature type="compositionally biased region" description="Basic residues" evidence="10">
    <location>
        <begin position="456"/>
        <end position="470"/>
    </location>
</feature>
<evidence type="ECO:0000256" key="1">
    <source>
        <dbReference type="ARBA" id="ARBA00004123"/>
    </source>
</evidence>
<dbReference type="InParanoid" id="A0A139WNS6"/>
<dbReference type="Gene3D" id="3.30.40.10">
    <property type="entry name" value="Zinc/RING finger domain, C3HC4 (zinc finger)"/>
    <property type="match status" value="1"/>
</dbReference>
<dbReference type="GO" id="GO:0002039">
    <property type="term" value="F:p53 binding"/>
    <property type="evidence" value="ECO:0000318"/>
    <property type="project" value="GO_Central"/>
</dbReference>
<evidence type="ECO:0000256" key="8">
    <source>
        <dbReference type="PROSITE-ProRule" id="PRU00146"/>
    </source>
</evidence>
<dbReference type="InterPro" id="IPR019787">
    <property type="entry name" value="Znf_PHD-finger"/>
</dbReference>
<evidence type="ECO:0000256" key="6">
    <source>
        <dbReference type="ARBA" id="ARBA00023163"/>
    </source>
</evidence>
<dbReference type="SUPFAM" id="SSF57903">
    <property type="entry name" value="FYVE/PHD zinc finger"/>
    <property type="match status" value="1"/>
</dbReference>
<feature type="region of interest" description="Disordered" evidence="10">
    <location>
        <begin position="152"/>
        <end position="186"/>
    </location>
</feature>
<name>A0A139WNS6_TRICA</name>
<feature type="region of interest" description="Disordered" evidence="10">
    <location>
        <begin position="201"/>
        <end position="232"/>
    </location>
</feature>
<dbReference type="EMBL" id="KQ971307">
    <property type="protein sequence ID" value="KYB29650.1"/>
    <property type="molecule type" value="Genomic_DNA"/>
</dbReference>
<evidence type="ECO:0000256" key="2">
    <source>
        <dbReference type="ARBA" id="ARBA00022723"/>
    </source>
</evidence>
<dbReference type="SMART" id="SM00249">
    <property type="entry name" value="PHD"/>
    <property type="match status" value="1"/>
</dbReference>
<evidence type="ECO:0000256" key="10">
    <source>
        <dbReference type="SAM" id="MobiDB-lite"/>
    </source>
</evidence>
<feature type="compositionally biased region" description="Polar residues" evidence="10">
    <location>
        <begin position="744"/>
        <end position="763"/>
    </location>
</feature>
<dbReference type="GO" id="GO:0046982">
    <property type="term" value="F:protein heterodimerization activity"/>
    <property type="evidence" value="ECO:0007669"/>
    <property type="project" value="InterPro"/>
</dbReference>
<feature type="coiled-coil region" evidence="9">
    <location>
        <begin position="925"/>
        <end position="952"/>
    </location>
</feature>
<feature type="region of interest" description="Disordered" evidence="10">
    <location>
        <begin position="409"/>
        <end position="487"/>
    </location>
</feature>
<dbReference type="PROSITE" id="PS01359">
    <property type="entry name" value="ZF_PHD_1"/>
    <property type="match status" value="1"/>
</dbReference>
<dbReference type="CDD" id="cd15522">
    <property type="entry name" value="PHD_TAF3"/>
    <property type="match status" value="1"/>
</dbReference>
<evidence type="ECO:0000259" key="11">
    <source>
        <dbReference type="PROSITE" id="PS50016"/>
    </source>
</evidence>
<accession>A0A139WNS6</accession>
<evidence type="ECO:0000256" key="9">
    <source>
        <dbReference type="SAM" id="Coils"/>
    </source>
</evidence>
<dbReference type="STRING" id="7070.A0A139WNS6"/>
<feature type="compositionally biased region" description="Polar residues" evidence="10">
    <location>
        <begin position="409"/>
        <end position="419"/>
    </location>
</feature>
<evidence type="ECO:0000256" key="7">
    <source>
        <dbReference type="ARBA" id="ARBA00023242"/>
    </source>
</evidence>
<reference evidence="12 13" key="2">
    <citation type="journal article" date="2010" name="Nucleic Acids Res.">
        <title>BeetleBase in 2010: revisions to provide comprehensive genomic information for Tribolium castaneum.</title>
        <authorList>
            <person name="Kim H.S."/>
            <person name="Murphy T."/>
            <person name="Xia J."/>
            <person name="Caragea D."/>
            <person name="Park Y."/>
            <person name="Beeman R.W."/>
            <person name="Lorenzen M.D."/>
            <person name="Butcher S."/>
            <person name="Manak J.R."/>
            <person name="Brown S.J."/>
        </authorList>
    </citation>
    <scope>GENOME REANNOTATION</scope>
    <source>
        <strain evidence="12 13">Georgia GA2</strain>
    </source>
</reference>
<feature type="compositionally biased region" description="Polar residues" evidence="10">
    <location>
        <begin position="594"/>
        <end position="605"/>
    </location>
</feature>
<dbReference type="PANTHER" id="PTHR46452">
    <property type="entry name" value="TRANSCRIPTION INITIATION FACTOR TFIID SUBUNIT 3"/>
    <property type="match status" value="1"/>
</dbReference>
<dbReference type="Pfam" id="PF07524">
    <property type="entry name" value="Bromo_TP"/>
    <property type="match status" value="1"/>
</dbReference>
<comment type="subcellular location">
    <subcellularLocation>
        <location evidence="1">Nucleus</location>
    </subcellularLocation>
</comment>
<dbReference type="GO" id="GO:0005669">
    <property type="term" value="C:transcription factor TFIID complex"/>
    <property type="evidence" value="ECO:0000318"/>
    <property type="project" value="GO_Central"/>
</dbReference>
<keyword evidence="13" id="KW-1185">Reference proteome</keyword>
<dbReference type="InterPro" id="IPR011011">
    <property type="entry name" value="Znf_FYVE_PHD"/>
</dbReference>
<feature type="region of interest" description="Disordered" evidence="10">
    <location>
        <begin position="829"/>
        <end position="876"/>
    </location>
</feature>
<dbReference type="InterPro" id="IPR001965">
    <property type="entry name" value="Znf_PHD"/>
</dbReference>
<dbReference type="InterPro" id="IPR019786">
    <property type="entry name" value="Zinc_finger_PHD-type_CS"/>
</dbReference>
<evidence type="ECO:0000313" key="13">
    <source>
        <dbReference type="Proteomes" id="UP000007266"/>
    </source>
</evidence>
<dbReference type="FunCoup" id="A0A139WNS6">
    <property type="interactions" value="96"/>
</dbReference>
<feature type="compositionally biased region" description="Basic and acidic residues" evidence="10">
    <location>
        <begin position="639"/>
        <end position="666"/>
    </location>
</feature>
<gene>
    <name evidence="12" type="primary">AUGUSTUS-3.0.2_14217</name>
    <name evidence="12" type="ORF">TcasGA2_TC014217</name>
</gene>
<evidence type="ECO:0000256" key="3">
    <source>
        <dbReference type="ARBA" id="ARBA00022771"/>
    </source>
</evidence>
<feature type="region of interest" description="Disordered" evidence="10">
    <location>
        <begin position="372"/>
        <end position="394"/>
    </location>
</feature>
<evidence type="ECO:0000256" key="5">
    <source>
        <dbReference type="ARBA" id="ARBA00023015"/>
    </source>
</evidence>
<dbReference type="SMART" id="SM00576">
    <property type="entry name" value="BTP"/>
    <property type="match status" value="1"/>
</dbReference>
<keyword evidence="7" id="KW-0539">Nucleus</keyword>
<dbReference type="OMA" id="ENIHMRQ"/>
<dbReference type="Gene3D" id="1.10.20.10">
    <property type="entry name" value="Histone, subunit A"/>
    <property type="match status" value="1"/>
</dbReference>
<feature type="domain" description="PHD-type" evidence="11">
    <location>
        <begin position="880"/>
        <end position="930"/>
    </location>
</feature>
<organism evidence="12 13">
    <name type="scientific">Tribolium castaneum</name>
    <name type="common">Red flour beetle</name>
    <dbReference type="NCBI Taxonomy" id="7070"/>
    <lineage>
        <taxon>Eukaryota</taxon>
        <taxon>Metazoa</taxon>
        <taxon>Ecdysozoa</taxon>
        <taxon>Arthropoda</taxon>
        <taxon>Hexapoda</taxon>
        <taxon>Insecta</taxon>
        <taxon>Pterygota</taxon>
        <taxon>Neoptera</taxon>
        <taxon>Endopterygota</taxon>
        <taxon>Coleoptera</taxon>
        <taxon>Polyphaga</taxon>
        <taxon>Cucujiformia</taxon>
        <taxon>Tenebrionidae</taxon>
        <taxon>Tenebrionidae incertae sedis</taxon>
        <taxon>Tribolium</taxon>
    </lineage>
</organism>
<keyword evidence="2" id="KW-0479">Metal-binding</keyword>
<dbReference type="Pfam" id="PF00628">
    <property type="entry name" value="PHD"/>
    <property type="match status" value="1"/>
</dbReference>
<feature type="compositionally biased region" description="Basic and acidic residues" evidence="10">
    <location>
        <begin position="372"/>
        <end position="386"/>
    </location>
</feature>
<keyword evidence="9" id="KW-0175">Coiled coil</keyword>
<dbReference type="InterPro" id="IPR013083">
    <property type="entry name" value="Znf_RING/FYVE/PHD"/>
</dbReference>
<feature type="compositionally biased region" description="Basic and acidic residues" evidence="10">
    <location>
        <begin position="173"/>
        <end position="186"/>
    </location>
</feature>
<sequence>MSRNYTRDHLKISVAKILQTLGWNSINSTPLEILTDILGNYMGQITRNTNSYANEFGCTQPNLDHLGLTFRDMGISVPELEEYVRYVNFAAAPSAVPKYPIPKEDHLNFLKPGSKEVVTRPVHIHEHLPPMNPLLEGNKNELEAINCKVEELEDTNPENSQVFKKPADISPSEFKRPREEEGSRPTREISSVMMTTSGFLSPAREGKLPESRTPISSIDPMGPVNPPQETIDLNKKPTKVVKKVEKKKFKQEGNTDPALAGKNRINSMKCILKSKQQQKAPNKVLNPLAHDISQLQNKANQAAKISKTLAAARLKTEKLNTTITPIPMRPNSPQVFPPEHDNVDKLFTEPDKKKVNIFKKISNVKNEKTDVKIKKDDIKQESRESSPDLIIDEPDEVLPKFTHLSSDVTIEPINSSAQKSPEKMDTPYFDDDSQPGTPSTPKTPEMISHSPPIVKEKRKRKDSKKIKRIQKNQSPHRLDNDTMDMDMERPKTPEAQVLPKMEFPPTVPVPIPNHAPLAPIPFPFNFGGPGLIPTPLANPLIPPLPFPPMNLYNFGQKPHLSSFHQKIEPPPPSDVHVVEDSPSPPGKLGEKPLSNDTSDPGSPSSKLEKKNKEHKKEKKDKIKKRNKKDKIKNKAEKKKLKEEKKEKIKKEKKEKRNKEKELKEGDSPGVKITLKLKSPSPSPEPSETRKLNIKPIVKKEEEDVVTSSEDRVKRETSPGLAKISALVCGPPKPKPVNPPKTVQPAFNDSYPSSSSDNFVNQTKKTMLKPIPKIRTKEIRREIVDVPIVPPAPPSRYIVSTMRNEEELRRSKIKSDLGIIFILLPVSSHSEETAQEEMPNTPAARTGPGPGRPRIHPIKPKPSKPKKRRTPVKKDADGNEVWICPGCGSQDDGSPMIGCDGCDAWYHWVCVGIQVPPDDSEDWYCRHCLLKKNEDLQSDKQKKKRKKKEKKEHN</sequence>
<feature type="compositionally biased region" description="Basic and acidic residues" evidence="10">
    <location>
        <begin position="476"/>
        <end position="487"/>
    </location>
</feature>
<keyword evidence="4" id="KW-0862">Zinc</keyword>
<dbReference type="Proteomes" id="UP000007266">
    <property type="component" value="Linkage group 1"/>
</dbReference>
<keyword evidence="3 8" id="KW-0863">Zinc-finger</keyword>
<keyword evidence="6" id="KW-0804">Transcription</keyword>
<protein>
    <recommendedName>
        <fullName evidence="11">PHD-type domain-containing protein</fullName>
    </recommendedName>
</protein>
<dbReference type="GO" id="GO:0008270">
    <property type="term" value="F:zinc ion binding"/>
    <property type="evidence" value="ECO:0007669"/>
    <property type="project" value="UniProtKB-KW"/>
</dbReference>
<reference evidence="12 13" key="1">
    <citation type="journal article" date="2008" name="Nature">
        <title>The genome of the model beetle and pest Tribolium castaneum.</title>
        <authorList>
            <consortium name="Tribolium Genome Sequencing Consortium"/>
            <person name="Richards S."/>
            <person name="Gibbs R.A."/>
            <person name="Weinstock G.M."/>
            <person name="Brown S.J."/>
            <person name="Denell R."/>
            <person name="Beeman R.W."/>
            <person name="Gibbs R."/>
            <person name="Beeman R.W."/>
            <person name="Brown S.J."/>
            <person name="Bucher G."/>
            <person name="Friedrich M."/>
            <person name="Grimmelikhuijzen C.J."/>
            <person name="Klingler M."/>
            <person name="Lorenzen M."/>
            <person name="Richards S."/>
            <person name="Roth S."/>
            <person name="Schroder R."/>
            <person name="Tautz D."/>
            <person name="Zdobnov E.M."/>
            <person name="Muzny D."/>
            <person name="Gibbs R.A."/>
            <person name="Weinstock G.M."/>
            <person name="Attaway T."/>
            <person name="Bell S."/>
            <person name="Buhay C.J."/>
            <person name="Chandrabose M.N."/>
            <person name="Chavez D."/>
            <person name="Clerk-Blankenburg K.P."/>
            <person name="Cree A."/>
            <person name="Dao M."/>
            <person name="Davis C."/>
            <person name="Chacko J."/>
            <person name="Dinh H."/>
            <person name="Dugan-Rocha S."/>
            <person name="Fowler G."/>
            <person name="Garner T.T."/>
            <person name="Garnes J."/>
            <person name="Gnirke A."/>
            <person name="Hawes A."/>
            <person name="Hernandez J."/>
            <person name="Hines S."/>
            <person name="Holder M."/>
            <person name="Hume J."/>
            <person name="Jhangiani S.N."/>
            <person name="Joshi V."/>
            <person name="Khan Z.M."/>
            <person name="Jackson L."/>
            <person name="Kovar C."/>
            <person name="Kowis A."/>
            <person name="Lee S."/>
            <person name="Lewis L.R."/>
            <person name="Margolis J."/>
            <person name="Morgan M."/>
            <person name="Nazareth L.V."/>
            <person name="Nguyen N."/>
            <person name="Okwuonu G."/>
            <person name="Parker D."/>
            <person name="Richards S."/>
            <person name="Ruiz S.J."/>
            <person name="Santibanez J."/>
            <person name="Savard J."/>
            <person name="Scherer S.E."/>
            <person name="Schneider B."/>
            <person name="Sodergren E."/>
            <person name="Tautz D."/>
            <person name="Vattahil S."/>
            <person name="Villasana D."/>
            <person name="White C.S."/>
            <person name="Wright R."/>
            <person name="Park Y."/>
            <person name="Beeman R.W."/>
            <person name="Lord J."/>
            <person name="Oppert B."/>
            <person name="Lorenzen M."/>
            <person name="Brown S."/>
            <person name="Wang L."/>
            <person name="Savard J."/>
            <person name="Tautz D."/>
            <person name="Richards S."/>
            <person name="Weinstock G."/>
            <person name="Gibbs R.A."/>
            <person name="Liu Y."/>
            <person name="Worley K."/>
            <person name="Weinstock G."/>
            <person name="Elsik C.G."/>
            <person name="Reese J.T."/>
            <person name="Elhaik E."/>
            <person name="Landan G."/>
            <person name="Graur D."/>
            <person name="Arensburger P."/>
            <person name="Atkinson P."/>
            <person name="Beeman R.W."/>
            <person name="Beidler J."/>
            <person name="Brown S.J."/>
            <person name="Demuth J.P."/>
            <person name="Drury D.W."/>
            <person name="Du Y.Z."/>
            <person name="Fujiwara H."/>
            <person name="Lorenzen M."/>
            <person name="Maselli V."/>
            <person name="Osanai M."/>
            <person name="Park Y."/>
            <person name="Robertson H.M."/>
            <person name="Tu Z."/>
            <person name="Wang J.J."/>
            <person name="Wang S."/>
            <person name="Richards S."/>
            <person name="Song H."/>
            <person name="Zhang L."/>
            <person name="Sodergren E."/>
            <person name="Werner D."/>
            <person name="Stanke M."/>
            <person name="Morgenstern B."/>
            <person name="Solovyev V."/>
            <person name="Kosarev P."/>
            <person name="Brown G."/>
            <person name="Chen H.C."/>
            <person name="Ermolaeva O."/>
            <person name="Hlavina W."/>
            <person name="Kapustin Y."/>
            <person name="Kiryutin B."/>
            <person name="Kitts P."/>
            <person name="Maglott D."/>
            <person name="Pruitt K."/>
            <person name="Sapojnikov V."/>
            <person name="Souvorov A."/>
            <person name="Mackey A.J."/>
            <person name="Waterhouse R.M."/>
            <person name="Wyder S."/>
            <person name="Zdobnov E.M."/>
            <person name="Zdobnov E.M."/>
            <person name="Wyder S."/>
            <person name="Kriventseva E.V."/>
            <person name="Kadowaki T."/>
            <person name="Bork P."/>
            <person name="Aranda M."/>
            <person name="Bao R."/>
            <person name="Beermann A."/>
            <person name="Berns N."/>
            <person name="Bolognesi R."/>
            <person name="Bonneton F."/>
            <person name="Bopp D."/>
            <person name="Brown S.J."/>
            <person name="Bucher G."/>
            <person name="Butts T."/>
            <person name="Chaumot A."/>
            <person name="Denell R.E."/>
            <person name="Ferrier D.E."/>
            <person name="Friedrich M."/>
            <person name="Gordon C.M."/>
            <person name="Jindra M."/>
            <person name="Klingler M."/>
            <person name="Lan Q."/>
            <person name="Lattorff H.M."/>
            <person name="Laudet V."/>
            <person name="von Levetsow C."/>
            <person name="Liu Z."/>
            <person name="Lutz R."/>
            <person name="Lynch J.A."/>
            <person name="da Fonseca R.N."/>
            <person name="Posnien N."/>
            <person name="Reuter R."/>
            <person name="Roth S."/>
            <person name="Savard J."/>
            <person name="Schinko J.B."/>
            <person name="Schmitt C."/>
            <person name="Schoppmeier M."/>
            <person name="Schroder R."/>
            <person name="Shippy T.D."/>
            <person name="Simonnet F."/>
            <person name="Marques-Souza H."/>
            <person name="Tautz D."/>
            <person name="Tomoyasu Y."/>
            <person name="Trauner J."/>
            <person name="Van der Zee M."/>
            <person name="Vervoort M."/>
            <person name="Wittkopp N."/>
            <person name="Wimmer E.A."/>
            <person name="Yang X."/>
            <person name="Jones A.K."/>
            <person name="Sattelle D.B."/>
            <person name="Ebert P.R."/>
            <person name="Nelson D."/>
            <person name="Scott J.G."/>
            <person name="Beeman R.W."/>
            <person name="Muthukrishnan S."/>
            <person name="Kramer K.J."/>
            <person name="Arakane Y."/>
            <person name="Beeman R.W."/>
            <person name="Zhu Q."/>
            <person name="Hogenkamp D."/>
            <person name="Dixit R."/>
            <person name="Oppert B."/>
            <person name="Jiang H."/>
            <person name="Zou Z."/>
            <person name="Marshall J."/>
            <person name="Elpidina E."/>
            <person name="Vinokurov K."/>
            <person name="Oppert C."/>
            <person name="Zou Z."/>
            <person name="Evans J."/>
            <person name="Lu Z."/>
            <person name="Zhao P."/>
            <person name="Sumathipala N."/>
            <person name="Altincicek B."/>
            <person name="Vilcinskas A."/>
            <person name="Williams M."/>
            <person name="Hultmark D."/>
            <person name="Hetru C."/>
            <person name="Jiang H."/>
            <person name="Grimmelikhuijzen C.J."/>
            <person name="Hauser F."/>
            <person name="Cazzamali G."/>
            <person name="Williamson M."/>
            <person name="Park Y."/>
            <person name="Li B."/>
            <person name="Tanaka Y."/>
            <person name="Predel R."/>
            <person name="Neupert S."/>
            <person name="Schachtner J."/>
            <person name="Verleyen P."/>
            <person name="Raible F."/>
            <person name="Bork P."/>
            <person name="Friedrich M."/>
            <person name="Walden K.K."/>
            <person name="Robertson H.M."/>
            <person name="Angeli S."/>
            <person name="Foret S."/>
            <person name="Bucher G."/>
            <person name="Schuetz S."/>
            <person name="Maleszka R."/>
            <person name="Wimmer E.A."/>
            <person name="Beeman R.W."/>
            <person name="Lorenzen M."/>
            <person name="Tomoyasu Y."/>
            <person name="Miller S.C."/>
            <person name="Grossmann D."/>
            <person name="Bucher G."/>
        </authorList>
    </citation>
    <scope>NUCLEOTIDE SEQUENCE [LARGE SCALE GENOMIC DNA]</scope>
    <source>
        <strain evidence="12 13">Georgia GA2</strain>
    </source>
</reference>
<dbReference type="PROSITE" id="PS50016">
    <property type="entry name" value="ZF_PHD_2"/>
    <property type="match status" value="1"/>
</dbReference>
<keyword evidence="5" id="KW-0805">Transcription regulation</keyword>
<evidence type="ECO:0000313" key="12">
    <source>
        <dbReference type="EMBL" id="KYB29650.1"/>
    </source>
</evidence>